<evidence type="ECO:0000313" key="10">
    <source>
        <dbReference type="Proteomes" id="UP000009170"/>
    </source>
</evidence>
<reference evidence="10" key="1">
    <citation type="journal article" date="2006" name="Proc. Natl. Acad. Sci. U.S.A.">
        <title>Genome analysis of the smallest free-living eukaryote Ostreococcus tauri unveils many unique features.</title>
        <authorList>
            <person name="Derelle E."/>
            <person name="Ferraz C."/>
            <person name="Rombauts S."/>
            <person name="Rouze P."/>
            <person name="Worden A.Z."/>
            <person name="Robbens S."/>
            <person name="Partensky F."/>
            <person name="Degroeve S."/>
            <person name="Echeynie S."/>
            <person name="Cooke R."/>
            <person name="Saeys Y."/>
            <person name="Wuyts J."/>
            <person name="Jabbari K."/>
            <person name="Bowler C."/>
            <person name="Panaud O."/>
            <person name="Piegu B."/>
            <person name="Ball S.G."/>
            <person name="Ral J.-P."/>
            <person name="Bouget F.-Y."/>
            <person name="Piganeau G."/>
            <person name="De Baets B."/>
            <person name="Picard A."/>
            <person name="Delseny M."/>
            <person name="Demaille J."/>
            <person name="Van de Peer Y."/>
            <person name="Moreau H."/>
        </authorList>
    </citation>
    <scope>NUCLEOTIDE SEQUENCE [LARGE SCALE GENOMIC DNA]</scope>
    <source>
        <strain evidence="10">OTTH 0595 / CCAP 157/2 / RCC745</strain>
    </source>
</reference>
<dbReference type="GO" id="GO:0051225">
    <property type="term" value="P:spindle assembly"/>
    <property type="evidence" value="ECO:0007669"/>
    <property type="project" value="TreeGrafter"/>
</dbReference>
<feature type="compositionally biased region" description="Polar residues" evidence="6">
    <location>
        <begin position="236"/>
        <end position="247"/>
    </location>
</feature>
<gene>
    <name evidence="9" type="ORF">OT_ostta07g04210</name>
</gene>
<keyword evidence="2 5" id="KW-0963">Cytoplasm</keyword>
<evidence type="ECO:0000256" key="5">
    <source>
        <dbReference type="RuleBase" id="RU363050"/>
    </source>
</evidence>
<dbReference type="InParanoid" id="A0A090M9Q6"/>
<dbReference type="GeneID" id="9836917"/>
<dbReference type="Pfam" id="PF17681">
    <property type="entry name" value="GCP_N_terminal"/>
    <property type="match status" value="1"/>
</dbReference>
<evidence type="ECO:0000256" key="3">
    <source>
        <dbReference type="ARBA" id="ARBA00022701"/>
    </source>
</evidence>
<dbReference type="GO" id="GO:0043015">
    <property type="term" value="F:gamma-tubulin binding"/>
    <property type="evidence" value="ECO:0007669"/>
    <property type="project" value="InterPro"/>
</dbReference>
<keyword evidence="3 5" id="KW-0493">Microtubule</keyword>
<evidence type="ECO:0000259" key="7">
    <source>
        <dbReference type="Pfam" id="PF04130"/>
    </source>
</evidence>
<feature type="domain" description="Gamma tubulin complex component C-terminal" evidence="7">
    <location>
        <begin position="733"/>
        <end position="998"/>
    </location>
</feature>
<dbReference type="RefSeq" id="XP_003080514.2">
    <property type="nucleotide sequence ID" value="XM_003080466.2"/>
</dbReference>
<dbReference type="PANTHER" id="PTHR19302:SF33">
    <property type="entry name" value="GAMMA-TUBULIN COMPLEX COMPONENT 5"/>
    <property type="match status" value="1"/>
</dbReference>
<dbReference type="PANTHER" id="PTHR19302">
    <property type="entry name" value="GAMMA TUBULIN COMPLEX PROTEIN"/>
    <property type="match status" value="1"/>
</dbReference>
<dbReference type="InterPro" id="IPR007259">
    <property type="entry name" value="GCP"/>
</dbReference>
<comment type="caution">
    <text evidence="9">The sequence shown here is derived from an EMBL/GenBank/DDBJ whole genome shotgun (WGS) entry which is preliminary data.</text>
</comment>
<accession>A0A090M9Q6</accession>
<evidence type="ECO:0000256" key="1">
    <source>
        <dbReference type="ARBA" id="ARBA00010337"/>
    </source>
</evidence>
<dbReference type="FunCoup" id="A0A090M9Q6">
    <property type="interactions" value="1382"/>
</dbReference>
<dbReference type="GO" id="GO:0007020">
    <property type="term" value="P:microtubule nucleation"/>
    <property type="evidence" value="ECO:0007669"/>
    <property type="project" value="InterPro"/>
</dbReference>
<dbReference type="EMBL" id="CAID01000007">
    <property type="protein sequence ID" value="CEF98859.1"/>
    <property type="molecule type" value="Genomic_DNA"/>
</dbReference>
<comment type="similarity">
    <text evidence="1 5">Belongs to the TUBGCP family.</text>
</comment>
<dbReference type="GO" id="GO:0000930">
    <property type="term" value="C:gamma-tubulin complex"/>
    <property type="evidence" value="ECO:0007669"/>
    <property type="project" value="TreeGrafter"/>
</dbReference>
<dbReference type="GO" id="GO:0051011">
    <property type="term" value="F:microtubule minus-end binding"/>
    <property type="evidence" value="ECO:0007669"/>
    <property type="project" value="TreeGrafter"/>
</dbReference>
<evidence type="ECO:0000256" key="6">
    <source>
        <dbReference type="SAM" id="MobiDB-lite"/>
    </source>
</evidence>
<dbReference type="Proteomes" id="UP000009170">
    <property type="component" value="Unassembled WGS sequence"/>
</dbReference>
<feature type="region of interest" description="Disordered" evidence="6">
    <location>
        <begin position="231"/>
        <end position="255"/>
    </location>
</feature>
<dbReference type="InterPro" id="IPR042241">
    <property type="entry name" value="GCP_C_sf"/>
</dbReference>
<reference evidence="9 10" key="2">
    <citation type="journal article" date="2014" name="BMC Genomics">
        <title>An improved genome of the model marine alga Ostreococcus tauri unfolds by assessing Illumina de novo assemblies.</title>
        <authorList>
            <person name="Blanc-Mathieu R."/>
            <person name="Verhelst B."/>
            <person name="Derelle E."/>
            <person name="Rombauts S."/>
            <person name="Bouget F.Y."/>
            <person name="Carre I."/>
            <person name="Chateau A."/>
            <person name="Eyre-Walker A."/>
            <person name="Grimsley N."/>
            <person name="Moreau H."/>
            <person name="Piegu B."/>
            <person name="Rivals E."/>
            <person name="Schackwitz W."/>
            <person name="Van de Peer Y."/>
            <person name="Piganeau G."/>
        </authorList>
    </citation>
    <scope>NUCLEOTIDE SEQUENCE [LARGE SCALE GENOMIC DNA]</scope>
    <source>
        <strain evidence="10">OTTH 0595 / CCAP 157/2 / RCC745</strain>
    </source>
</reference>
<dbReference type="GO" id="GO:0005874">
    <property type="term" value="C:microtubule"/>
    <property type="evidence" value="ECO:0007669"/>
    <property type="project" value="UniProtKB-KW"/>
</dbReference>
<dbReference type="STRING" id="70448.A0A090M9Q6"/>
<comment type="function">
    <text evidence="5">Component of the gamma-tubulin ring complex (gTuRC) which mediates microtubule nucleation.</text>
</comment>
<dbReference type="GO" id="GO:0000278">
    <property type="term" value="P:mitotic cell cycle"/>
    <property type="evidence" value="ECO:0007669"/>
    <property type="project" value="TreeGrafter"/>
</dbReference>
<dbReference type="OrthoDB" id="66546at2759"/>
<evidence type="ECO:0000259" key="8">
    <source>
        <dbReference type="Pfam" id="PF17681"/>
    </source>
</evidence>
<dbReference type="GO" id="GO:0051321">
    <property type="term" value="P:meiotic cell cycle"/>
    <property type="evidence" value="ECO:0007669"/>
    <property type="project" value="TreeGrafter"/>
</dbReference>
<dbReference type="GO" id="GO:0031122">
    <property type="term" value="P:cytoplasmic microtubule organization"/>
    <property type="evidence" value="ECO:0007669"/>
    <property type="project" value="TreeGrafter"/>
</dbReference>
<dbReference type="GO" id="GO:0000922">
    <property type="term" value="C:spindle pole"/>
    <property type="evidence" value="ECO:0007669"/>
    <property type="project" value="InterPro"/>
</dbReference>
<evidence type="ECO:0000313" key="9">
    <source>
        <dbReference type="EMBL" id="CEF98859.1"/>
    </source>
</evidence>
<dbReference type="InterPro" id="IPR040457">
    <property type="entry name" value="GCP_C"/>
</dbReference>
<dbReference type="Pfam" id="PF04130">
    <property type="entry name" value="GCP_C_terminal"/>
    <property type="match status" value="1"/>
</dbReference>
<keyword evidence="10" id="KW-1185">Reference proteome</keyword>
<comment type="subcellular location">
    <subcellularLocation>
        <location evidence="5">Cytoplasm</location>
        <location evidence="5">Cytoskeleton</location>
        <location evidence="5">Microtubule organizing center</location>
    </subcellularLocation>
</comment>
<proteinExistence type="inferred from homology"/>
<dbReference type="KEGG" id="ota:OT_ostta07g04210"/>
<dbReference type="Gene3D" id="1.20.120.1900">
    <property type="entry name" value="Gamma-tubulin complex, C-terminal domain"/>
    <property type="match status" value="1"/>
</dbReference>
<keyword evidence="4 5" id="KW-0206">Cytoskeleton</keyword>
<feature type="domain" description="Gamma tubulin complex component protein N-terminal" evidence="8">
    <location>
        <begin position="342"/>
        <end position="584"/>
    </location>
</feature>
<dbReference type="InterPro" id="IPR041470">
    <property type="entry name" value="GCP_N"/>
</dbReference>
<evidence type="ECO:0000256" key="4">
    <source>
        <dbReference type="ARBA" id="ARBA00023212"/>
    </source>
</evidence>
<evidence type="ECO:0000256" key="2">
    <source>
        <dbReference type="ARBA" id="ARBA00022490"/>
    </source>
</evidence>
<dbReference type="AlphaFoldDB" id="A0A090M9Q6"/>
<protein>
    <recommendedName>
        <fullName evidence="5">Gamma-tubulin complex component</fullName>
    </recommendedName>
</protein>
<organism evidence="9 10">
    <name type="scientific">Ostreococcus tauri</name>
    <name type="common">Marine green alga</name>
    <dbReference type="NCBI Taxonomy" id="70448"/>
    <lineage>
        <taxon>Eukaryota</taxon>
        <taxon>Viridiplantae</taxon>
        <taxon>Chlorophyta</taxon>
        <taxon>Mamiellophyceae</taxon>
        <taxon>Mamiellales</taxon>
        <taxon>Bathycoccaceae</taxon>
        <taxon>Ostreococcus</taxon>
    </lineage>
</organism>
<name>A0A090M9Q6_OSTTA</name>
<sequence>MASSTSKTTTEQRVRLLVDRLIQHVVGVSRPVDDAIVSCGEDDDVHTRRSSVSDDDSVAGMSDRERKLMNDENFKLCEAYCDYHLRVHTFRDVERADVETRVRELSERMEATNRTAHGRAIERRAMDLIGRWDIAETEEASDIGARVVTMLLGLAGRPLAANVEVSDDEVGSDEELGERIAGAFGGMTFAEDEVVTSFDEVGDENGFASDSTLSVWSESDEDDIVDVKDHRRGDEMTTSEMPASESMSEGEDPGFSWEDNLLVQDSARESATCAIVPRAERAPEVVSEIVLQARRLQNVLGESHARKSDASLLVTTPAKSAPSETALVRGALHALRAGGEDLERVSLPHVSCVTLDGALASIRRVVAVLVRVREINQASLKFGPTIQAFAHALDARGRALVSELAPLENRLSSDSTTAPPTLLELRASVRKLETKVDALEHVALNAFPMEGTPAAEAASHCLSAVYEAVSYHQATANIDGFAVTLRVFVDTLQPYMETLHRWLAFGVLDDPSEELFIAKGRAVDDFVGSKEHWLHGYVLRHDIETPCFLREFAVQTLDIGRSIVLLHHTESRTGKVPKLEVHLCESFCEQVRVALGATRDVVDDVMSIEDSSKRASDLISTAKVESTGLIGVFQNYTSLVGVRSISTEQVRDTIVSQPTRIVASRNLQTKTPLQACVDELNSWLDKFLTKRMPACPMHLLVQGAIGSFITRRADEIMLVLSKALRDELNIEKELYALRAVFLGGAGDAATHFYSAVFNILDDPVKIKAKWNDATLNELLVDAFSMDNSGEFPKDRGVQVEIVPEAERNLFSRVVLGTGALEKIASMRFSFDVKWPHNIVVPPSAMAQYNAVAVFLGQLRRAHIAMQTVSTARWSERIRCSPGSGLGGARARHLEPRLRRFVASLREHVLVNILHTDWNRLILDIDAASSLDAMRAAHDAFLNDATKRCLVSPDQTWTLLSEQIRTTLAVACEYAACQGGDGAVSEEDATRLSTAFEEAYAYIERVLQAKLDVGSASTQDAEDLLYAIRLD</sequence>